<dbReference type="Gene3D" id="1.10.472.10">
    <property type="entry name" value="Cyclin-like"/>
    <property type="match status" value="1"/>
</dbReference>
<dbReference type="PANTHER" id="PTHR11071:SF561">
    <property type="entry name" value="PEPTIDYL-PROLYL CIS-TRANS ISOMERASE D-RELATED"/>
    <property type="match status" value="1"/>
</dbReference>
<organism evidence="4">
    <name type="scientific">Zea mays</name>
    <name type="common">Maize</name>
    <dbReference type="NCBI Taxonomy" id="4577"/>
    <lineage>
        <taxon>Eukaryota</taxon>
        <taxon>Viridiplantae</taxon>
        <taxon>Streptophyta</taxon>
        <taxon>Embryophyta</taxon>
        <taxon>Tracheophyta</taxon>
        <taxon>Spermatophyta</taxon>
        <taxon>Magnoliopsida</taxon>
        <taxon>Liliopsida</taxon>
        <taxon>Poales</taxon>
        <taxon>Poaceae</taxon>
        <taxon>PACMAD clade</taxon>
        <taxon>Panicoideae</taxon>
        <taxon>Andropogonodae</taxon>
        <taxon>Andropogoneae</taxon>
        <taxon>Tripsacinae</taxon>
        <taxon>Zea</taxon>
    </lineage>
</organism>
<dbReference type="SUPFAM" id="SSF50891">
    <property type="entry name" value="Cyclophilin-like"/>
    <property type="match status" value="1"/>
</dbReference>
<dbReference type="GO" id="GO:0003755">
    <property type="term" value="F:peptidyl-prolyl cis-trans isomerase activity"/>
    <property type="evidence" value="ECO:0007669"/>
    <property type="project" value="InterPro"/>
</dbReference>
<dbReference type="PANTHER" id="PTHR11071">
    <property type="entry name" value="PEPTIDYL-PROLYL CIS-TRANS ISOMERASE"/>
    <property type="match status" value="1"/>
</dbReference>
<proteinExistence type="inferred from homology"/>
<dbReference type="InterPro" id="IPR029000">
    <property type="entry name" value="Cyclophilin-like_dom_sf"/>
</dbReference>
<feature type="domain" description="PPIase cyclophilin-type" evidence="3">
    <location>
        <begin position="702"/>
        <end position="832"/>
    </location>
</feature>
<protein>
    <submittedName>
        <fullName evidence="4">Peptidyl-prolyl cis-trans isomerase CYP19-3</fullName>
    </submittedName>
</protein>
<comment type="similarity">
    <text evidence="1">Belongs to the cyclophilin-type PPIase family.</text>
</comment>
<dbReference type="Gene3D" id="2.40.100.10">
    <property type="entry name" value="Cyclophilin-like"/>
    <property type="match status" value="1"/>
</dbReference>
<keyword evidence="4" id="KW-0413">Isomerase</keyword>
<dbReference type="Pfam" id="PF00160">
    <property type="entry name" value="Pro_isomerase"/>
    <property type="match status" value="1"/>
</dbReference>
<feature type="region of interest" description="Disordered" evidence="2">
    <location>
        <begin position="527"/>
        <end position="614"/>
    </location>
</feature>
<dbReference type="Pfam" id="PF00134">
    <property type="entry name" value="Cyclin_N"/>
    <property type="match status" value="1"/>
</dbReference>
<gene>
    <name evidence="4" type="primary">CYP19-3_3</name>
    <name evidence="4" type="ORF">Zm00014a_037384</name>
</gene>
<evidence type="ECO:0000256" key="1">
    <source>
        <dbReference type="ARBA" id="ARBA00007365"/>
    </source>
</evidence>
<evidence type="ECO:0000259" key="3">
    <source>
        <dbReference type="PROSITE" id="PS50072"/>
    </source>
</evidence>
<feature type="compositionally biased region" description="Low complexity" evidence="2">
    <location>
        <begin position="550"/>
        <end position="566"/>
    </location>
</feature>
<feature type="compositionally biased region" description="Polar residues" evidence="2">
    <location>
        <begin position="537"/>
        <end position="549"/>
    </location>
</feature>
<dbReference type="PRINTS" id="PR00153">
    <property type="entry name" value="CSAPPISMRASE"/>
</dbReference>
<feature type="compositionally biased region" description="Basic and acidic residues" evidence="2">
    <location>
        <begin position="581"/>
        <end position="592"/>
    </location>
</feature>
<reference evidence="4" key="1">
    <citation type="journal article" date="2018" name="Nat. Genet.">
        <title>Extensive intraspecific gene order and gene structural variations between Mo17 and other maize genomes.</title>
        <authorList>
            <person name="Sun S."/>
            <person name="Zhou Y."/>
            <person name="Chen J."/>
            <person name="Shi J."/>
            <person name="Zhao H."/>
            <person name="Zhao H."/>
            <person name="Song W."/>
            <person name="Zhang M."/>
            <person name="Cui Y."/>
            <person name="Dong X."/>
            <person name="Liu H."/>
            <person name="Ma X."/>
            <person name="Jiao Y."/>
            <person name="Wang B."/>
            <person name="Wei X."/>
            <person name="Stein J.C."/>
            <person name="Glaubitz J.C."/>
            <person name="Lu F."/>
            <person name="Yu G."/>
            <person name="Liang C."/>
            <person name="Fengler K."/>
            <person name="Li B."/>
            <person name="Rafalski A."/>
            <person name="Schnable P.S."/>
            <person name="Ware D.H."/>
            <person name="Buckler E.S."/>
            <person name="Lai J."/>
        </authorList>
    </citation>
    <scope>NUCLEOTIDE SEQUENCE [LARGE SCALE GENOMIC DNA]</scope>
    <source>
        <tissue evidence="4">Seedling</tissue>
    </source>
</reference>
<dbReference type="AlphaFoldDB" id="A0A317Y6P5"/>
<dbReference type="Proteomes" id="UP000251960">
    <property type="component" value="Chromosome 1"/>
</dbReference>
<dbReference type="PROSITE" id="PS50072">
    <property type="entry name" value="CSA_PPIASE_2"/>
    <property type="match status" value="1"/>
</dbReference>
<dbReference type="SUPFAM" id="SSF47954">
    <property type="entry name" value="Cyclin-like"/>
    <property type="match status" value="1"/>
</dbReference>
<evidence type="ECO:0000256" key="2">
    <source>
        <dbReference type="SAM" id="MobiDB-lite"/>
    </source>
</evidence>
<evidence type="ECO:0000313" key="4">
    <source>
        <dbReference type="EMBL" id="PWZ53392.1"/>
    </source>
</evidence>
<comment type="caution">
    <text evidence="4">The sequence shown here is derived from an EMBL/GenBank/DDBJ whole genome shotgun (WGS) entry which is preliminary data.</text>
</comment>
<sequence>MAAVALLLSPRSVSFPPHPSLAPGFTKRPPPYLLGGHGAGARFRAVGDGPGAGLPPEQATIYDGAYGPWTLEDSDVCEVLLFPSGPLAAPAYQRRRSHSGCPHKNYGLIWVWCLQEVQGDQLPHLDDFCYITDNIYTKEELLGIESDILKLLKFELGNPTIKTFLHKLIIFMLLLNFHLNMLANGISAATSLLCFADFRRFTRFAHEAKKVVFGKNGRLEQIGSRKGYVDMSTVDATTLTKISEERDDAIDLDEWRARRSRVRSGGEEDWSVVTDGNADCRADRATSTRDQGVLCHRRGDQYKRFASKGLLIDTYGFGRIIQNELVFSSYWRLAAPKALTSCSASEMKLCLGSLKRREMTPSIWTNGELDDLESDLVGKKTGRSLPTATLTVELIVPPAQEIKEFFAIVEATSTSASLPSLLIDTYGFGRIIQNELVFSSYWRLAAPKALTSCSASEMKLCLGSLKRSRSSRRRLCLAGRRARALGLSSSSSVVLAPVDSYTTEKALKKVKCLPTLVPHTINVTDVTMEDKGDGELENQSEQMPSDVQQISKGGSSPIAASSASPSDFLSRCSEIGTPDFPTEKTWSDEGRAKPPPAATRLHREGGGGAGRRGQTKASLEMFMFPPALPRIWVHAAAEVCGHGGDYRPHGPIRINCMTGVRDARVLDFKTLSWSKLEAKSQAEPFELAGAVSFSASAGHSLLRSLIHKPALGLPCVLMEALSIHRVISGFMCQGGDFTQGNGTGSESIYGARFVDKNFKLRHTGHVVLSMANAGPDTNGSQFICTAQTPWLDGKRVVFGKVVDGYAIVDKMEVVGSQSGATAETVRIEDEDYGQLADD</sequence>
<dbReference type="InterPro" id="IPR002130">
    <property type="entry name" value="Cyclophilin-type_PPIase_dom"/>
</dbReference>
<accession>A0A317Y6P5</accession>
<dbReference type="InterPro" id="IPR006671">
    <property type="entry name" value="Cyclin_N"/>
</dbReference>
<dbReference type="InterPro" id="IPR036915">
    <property type="entry name" value="Cyclin-like_sf"/>
</dbReference>
<dbReference type="ExpressionAtlas" id="A0A317Y6P5">
    <property type="expression patterns" value="baseline and differential"/>
</dbReference>
<dbReference type="EMBL" id="NCVQ01000001">
    <property type="protein sequence ID" value="PWZ53392.1"/>
    <property type="molecule type" value="Genomic_DNA"/>
</dbReference>
<name>A0A317Y6P5_MAIZE</name>